<reference evidence="1" key="1">
    <citation type="submission" date="2023-11" db="EMBL/GenBank/DDBJ databases">
        <authorList>
            <person name="Poullet M."/>
        </authorList>
    </citation>
    <scope>NUCLEOTIDE SEQUENCE</scope>
    <source>
        <strain evidence="1">E1834</strain>
    </source>
</reference>
<evidence type="ECO:0000313" key="1">
    <source>
        <dbReference type="EMBL" id="CAK5039643.1"/>
    </source>
</evidence>
<gene>
    <name evidence="1" type="ORF">MENTE1834_LOCUS9995</name>
</gene>
<dbReference type="Proteomes" id="UP001497535">
    <property type="component" value="Unassembled WGS sequence"/>
</dbReference>
<name>A0ACB0YBE2_MELEN</name>
<proteinExistence type="predicted"/>
<sequence>MDNARPHTSAKTLQHITETLRWRLIPHPPYSPDLAPSDFHLFRSLKIFLRGQNFKNSEDVENAIGLYFVSKMQTGFFECGIRKLPHRWRDVIDLSGDYLVD</sequence>
<organism evidence="1 2">
    <name type="scientific">Meloidogyne enterolobii</name>
    <name type="common">Root-knot nematode worm</name>
    <name type="synonym">Meloidogyne mayaguensis</name>
    <dbReference type="NCBI Taxonomy" id="390850"/>
    <lineage>
        <taxon>Eukaryota</taxon>
        <taxon>Metazoa</taxon>
        <taxon>Ecdysozoa</taxon>
        <taxon>Nematoda</taxon>
        <taxon>Chromadorea</taxon>
        <taxon>Rhabditida</taxon>
        <taxon>Tylenchina</taxon>
        <taxon>Tylenchomorpha</taxon>
        <taxon>Tylenchoidea</taxon>
        <taxon>Meloidogynidae</taxon>
        <taxon>Meloidogyninae</taxon>
        <taxon>Meloidogyne</taxon>
    </lineage>
</organism>
<protein>
    <submittedName>
        <fullName evidence="1">Uncharacterized protein</fullName>
    </submittedName>
</protein>
<accession>A0ACB0YBE2</accession>
<comment type="caution">
    <text evidence="1">The sequence shown here is derived from an EMBL/GenBank/DDBJ whole genome shotgun (WGS) entry which is preliminary data.</text>
</comment>
<dbReference type="EMBL" id="CAVMJV010000009">
    <property type="protein sequence ID" value="CAK5039643.1"/>
    <property type="molecule type" value="Genomic_DNA"/>
</dbReference>
<evidence type="ECO:0000313" key="2">
    <source>
        <dbReference type="Proteomes" id="UP001497535"/>
    </source>
</evidence>
<keyword evidence="2" id="KW-1185">Reference proteome</keyword>